<name>A0A812NT73_SYMPI</name>
<keyword evidence="1" id="KW-0472">Membrane</keyword>
<evidence type="ECO:0000313" key="3">
    <source>
        <dbReference type="EMBL" id="CAE7321510.1"/>
    </source>
</evidence>
<dbReference type="OrthoDB" id="415983at2759"/>
<organism evidence="3 4">
    <name type="scientific">Symbiodinium pilosum</name>
    <name type="common">Dinoflagellate</name>
    <dbReference type="NCBI Taxonomy" id="2952"/>
    <lineage>
        <taxon>Eukaryota</taxon>
        <taxon>Sar</taxon>
        <taxon>Alveolata</taxon>
        <taxon>Dinophyceae</taxon>
        <taxon>Suessiales</taxon>
        <taxon>Symbiodiniaceae</taxon>
        <taxon>Symbiodinium</taxon>
    </lineage>
</organism>
<keyword evidence="1" id="KW-0812">Transmembrane</keyword>
<feature type="transmembrane region" description="Helical" evidence="1">
    <location>
        <begin position="63"/>
        <end position="84"/>
    </location>
</feature>
<feature type="signal peptide" evidence="2">
    <location>
        <begin position="1"/>
        <end position="22"/>
    </location>
</feature>
<comment type="caution">
    <text evidence="3">The sequence shown here is derived from an EMBL/GenBank/DDBJ whole genome shotgun (WGS) entry which is preliminary data.</text>
</comment>
<dbReference type="EMBL" id="CAJNIZ010011567">
    <property type="protein sequence ID" value="CAE7321510.1"/>
    <property type="molecule type" value="Genomic_DNA"/>
</dbReference>
<evidence type="ECO:0000313" key="4">
    <source>
        <dbReference type="Proteomes" id="UP000649617"/>
    </source>
</evidence>
<feature type="transmembrane region" description="Helical" evidence="1">
    <location>
        <begin position="90"/>
        <end position="112"/>
    </location>
</feature>
<feature type="transmembrane region" description="Helical" evidence="1">
    <location>
        <begin position="32"/>
        <end position="51"/>
    </location>
</feature>
<sequence>MTFLESYGSLLVTIAVLLAVEAASRNGNVQLSAVAASLPTGVPLALFLVASKPSTSQATLCEFSDSVVQGAAGTLAFAFAMAAVSRAGLGMSAMLSCGYAAWFATWSLLSFLKTGKDEDKAQ</sequence>
<accession>A0A812NT73</accession>
<protein>
    <submittedName>
        <fullName evidence="3">Uncharacterized protein</fullName>
    </submittedName>
</protein>
<reference evidence="3" key="1">
    <citation type="submission" date="2021-02" db="EMBL/GenBank/DDBJ databases">
        <authorList>
            <person name="Dougan E. K."/>
            <person name="Rhodes N."/>
            <person name="Thang M."/>
            <person name="Chan C."/>
        </authorList>
    </citation>
    <scope>NUCLEOTIDE SEQUENCE</scope>
</reference>
<keyword evidence="4" id="KW-1185">Reference proteome</keyword>
<dbReference type="AlphaFoldDB" id="A0A812NT73"/>
<dbReference type="Proteomes" id="UP000649617">
    <property type="component" value="Unassembled WGS sequence"/>
</dbReference>
<evidence type="ECO:0000256" key="1">
    <source>
        <dbReference type="SAM" id="Phobius"/>
    </source>
</evidence>
<gene>
    <name evidence="3" type="ORF">SPIL2461_LOCUS7427</name>
</gene>
<keyword evidence="2" id="KW-0732">Signal</keyword>
<keyword evidence="1" id="KW-1133">Transmembrane helix</keyword>
<proteinExistence type="predicted"/>
<feature type="chain" id="PRO_5033035023" evidence="2">
    <location>
        <begin position="23"/>
        <end position="122"/>
    </location>
</feature>
<evidence type="ECO:0000256" key="2">
    <source>
        <dbReference type="SAM" id="SignalP"/>
    </source>
</evidence>